<evidence type="ECO:0000256" key="1">
    <source>
        <dbReference type="SAM" id="Coils"/>
    </source>
</evidence>
<evidence type="ECO:0000256" key="2">
    <source>
        <dbReference type="SAM" id="SignalP"/>
    </source>
</evidence>
<sequence length="626" mass="70847">MNKYCLLLFLLICNYNFAQESNEIPVNTEINDVTVFIEGAQITRKKEVALKSGVSILKFTNLSPFIQNKSVQVKALGDVTVLGVNHQQNFVDKLEKSKELTDLEQALETIEEKIDVEKTQITIINEEIAFLNENRQIGGKDRTLNVNDLKTTSDFYSNKLTSLKLKELEIKKGLSHLIREQRDLEDQLKTITSKKEFANGEIIVKIEAKQATKANLTLTYVVNNAGWFPSYDIRAKDIDEPIQLVYKANVKQDTKIDWKNVKLKFSSANPNLSGIAPELRTYYLDYNMSPPRYNKSVNEISGTVISNSDNSPLPGANVMIDGTSIGTTTDFDGFYSLTVPDNSSLIKFSYIGYETKTLPVQGSTLNVRLIESQEKLEEVVVVGYGRQKKSHSVGAKLEGKVSGIQIAKAENIESKAIPMQKTENQTTIEFEVDIPYTINSDNKSYAVDMVNYKLPADYQYYAIPKIEKEAYLVANINNWEQYSLLEGEANIFFENTFVGKTILDTRFASDTLEISLGRDKNVSVNREKITDYTSKKFVGTKKEESRAWSISVKNNKSKAINMVVLDQVPVSKLDEIKVDIIESSKAKLDTDTGELKWEFDISPNEKKEFDLHYTVKYPKNRNLVVE</sequence>
<evidence type="ECO:0000259" key="3">
    <source>
        <dbReference type="Pfam" id="PF13598"/>
    </source>
</evidence>
<feature type="domain" description="DUF4140" evidence="4">
    <location>
        <begin position="33"/>
        <end position="131"/>
    </location>
</feature>
<dbReference type="InterPro" id="IPR011935">
    <property type="entry name" value="CHP02231"/>
</dbReference>
<dbReference type="Pfam" id="PF13598">
    <property type="entry name" value="DUF4139"/>
    <property type="match status" value="1"/>
</dbReference>
<feature type="coiled-coil region" evidence="1">
    <location>
        <begin position="174"/>
        <end position="201"/>
    </location>
</feature>
<dbReference type="InterPro" id="IPR008969">
    <property type="entry name" value="CarboxyPept-like_regulatory"/>
</dbReference>
<dbReference type="Proteomes" id="UP000602057">
    <property type="component" value="Unassembled WGS sequence"/>
</dbReference>
<dbReference type="PANTHER" id="PTHR31005:SF8">
    <property type="entry name" value="DUF4139 DOMAIN-CONTAINING PROTEIN"/>
    <property type="match status" value="1"/>
</dbReference>
<dbReference type="SUPFAM" id="SSF49464">
    <property type="entry name" value="Carboxypeptidase regulatory domain-like"/>
    <property type="match status" value="1"/>
</dbReference>
<dbReference type="RefSeq" id="WP_188214874.1">
    <property type="nucleotide sequence ID" value="NZ_BAABGH010000004.1"/>
</dbReference>
<dbReference type="Gene3D" id="2.60.40.1120">
    <property type="entry name" value="Carboxypeptidase-like, regulatory domain"/>
    <property type="match status" value="1"/>
</dbReference>
<dbReference type="EMBL" id="JACVXC010000001">
    <property type="protein sequence ID" value="MBD0834399.1"/>
    <property type="molecule type" value="Genomic_DNA"/>
</dbReference>
<feature type="chain" id="PRO_5035244174" evidence="2">
    <location>
        <begin position="19"/>
        <end position="626"/>
    </location>
</feature>
<evidence type="ECO:0000259" key="4">
    <source>
        <dbReference type="Pfam" id="PF13600"/>
    </source>
</evidence>
<name>A0A8J6QPS5_9FLAO</name>
<dbReference type="PANTHER" id="PTHR31005">
    <property type="entry name" value="DUF4139 DOMAIN-CONTAINING PROTEIN"/>
    <property type="match status" value="1"/>
</dbReference>
<dbReference type="NCBIfam" id="TIGR02231">
    <property type="entry name" value="mucoidy inhibitor MuiA family protein"/>
    <property type="match status" value="2"/>
</dbReference>
<keyword evidence="1" id="KW-0175">Coiled coil</keyword>
<protein>
    <submittedName>
        <fullName evidence="5">Mucoidy inhibitor MuiA family protein</fullName>
    </submittedName>
</protein>
<evidence type="ECO:0000313" key="5">
    <source>
        <dbReference type="EMBL" id="MBD0834399.1"/>
    </source>
</evidence>
<dbReference type="InterPro" id="IPR037291">
    <property type="entry name" value="DUF4139"/>
</dbReference>
<feature type="domain" description="DUF4139" evidence="3">
    <location>
        <begin position="216"/>
        <end position="619"/>
    </location>
</feature>
<keyword evidence="2" id="KW-0732">Signal</keyword>
<feature type="signal peptide" evidence="2">
    <location>
        <begin position="1"/>
        <end position="18"/>
    </location>
</feature>
<dbReference type="InterPro" id="IPR025554">
    <property type="entry name" value="DUF4140"/>
</dbReference>
<reference evidence="5" key="2">
    <citation type="submission" date="2020-09" db="EMBL/GenBank/DDBJ databases">
        <authorList>
            <person name="Wu Z."/>
        </authorList>
    </citation>
    <scope>NUCLEOTIDE SEQUENCE</scope>
    <source>
        <strain evidence="5">SC17</strain>
    </source>
</reference>
<accession>A0A8J6QPS5</accession>
<reference evidence="5" key="1">
    <citation type="journal article" date="2013" name="Int. J. Syst. Evol. Microbiol.">
        <title>Aestuariibaculum suncheonense gen. nov., sp. nov., a marine bacterium of the family Flavobacteriaceae isolated from a tidal flat and emended descriptions of the genera Gaetbulibacter and Tamlana.</title>
        <authorList>
            <person name="Jeong S.H."/>
            <person name="Park M.S."/>
            <person name="Jin H.M."/>
            <person name="Lee K."/>
            <person name="Park W."/>
            <person name="Jeon C.O."/>
        </authorList>
    </citation>
    <scope>NUCLEOTIDE SEQUENCE</scope>
    <source>
        <strain evidence="5">SC17</strain>
    </source>
</reference>
<gene>
    <name evidence="5" type="ORF">ICJ84_03000</name>
</gene>
<dbReference type="Pfam" id="PF13715">
    <property type="entry name" value="CarbopepD_reg_2"/>
    <property type="match status" value="1"/>
</dbReference>
<evidence type="ECO:0000313" key="6">
    <source>
        <dbReference type="Proteomes" id="UP000602057"/>
    </source>
</evidence>
<proteinExistence type="predicted"/>
<dbReference type="Pfam" id="PF13600">
    <property type="entry name" value="DUF4140"/>
    <property type="match status" value="1"/>
</dbReference>
<organism evidence="5 6">
    <name type="scientific">Aestuariibaculum suncheonense</name>
    <dbReference type="NCBI Taxonomy" id="1028745"/>
    <lineage>
        <taxon>Bacteria</taxon>
        <taxon>Pseudomonadati</taxon>
        <taxon>Bacteroidota</taxon>
        <taxon>Flavobacteriia</taxon>
        <taxon>Flavobacteriales</taxon>
        <taxon>Flavobacteriaceae</taxon>
    </lineage>
</organism>
<comment type="caution">
    <text evidence="5">The sequence shown here is derived from an EMBL/GenBank/DDBJ whole genome shotgun (WGS) entry which is preliminary data.</text>
</comment>
<feature type="coiled-coil region" evidence="1">
    <location>
        <begin position="93"/>
        <end position="127"/>
    </location>
</feature>
<keyword evidence="6" id="KW-1185">Reference proteome</keyword>
<dbReference type="AlphaFoldDB" id="A0A8J6QPS5"/>